<sequence length="1419" mass="155327">MLCCGQKSEIPGVDGGKYFAGSLDIYGRPLQVRGNRLGQHHRPRFAQGPWANSDLHSAHLHAPELFQVSTTPTAAHAASMAAENTTDEPRTPVRNQSEPEKAASDGKKKKAEPDVDEDDDDDVEEEPKLKYSRLTRDLGPVYRNGDATATFMVAGDKMIVGTHNGNIVSIQGFPVTSRHALSIPSFQILRTYNAHPAASVTALSVSPLLASQPFVPTASDLRSVDQTTPSLRRTDTTSGPTSSPRAPRHAQVPATPSNQIYIASSSIDGHVCVSSLVDPKDVTLRNFGRPVQAVALSPEYKNDRSYLSGGLAGELIHTVGGPTGVRSNANTSSASQTAQGWLGAIGLGGHGGRDTILHSGEGAISAIKWSLSGKFVAWSNEYGIRIIRTDLHLDSADSEFAWKRMGFVEKPNRRIWEDMAGVWKARIEWVDDRSLESDDDAIMSMNGHHLPHKSEATLPQNRSPQTPKNSKKKTFEKLIIGWGDAAWVVHVQPGGAGVGRDVGERSVGSAEVVHRLRFDDCIVSGISLYTPSLLLVLAYRTRDDDDNPVSGPETTPRGGRHRRSNGLSPELKLIDASTSDEVEVDSLTVSRFETLSAADYHLGTLYVPHPKTMTPAQKSALEAIGGGIWDVGASAARIFSSGASVMNLQIGSDKPPSRAPSMSSASAGNTSGSIAAKRQQQAHPNATTPGLKVFIQSPYDCVLAIKRELSDHFQWELEHENYKDAWELLEDHPEIIASVLQVPSDGSPTGTPVKQQGSLHEFFADDSESQTTLSATRANQNSAVEKEKRRIGDLWVQQLVNSGDWKQAGKVAGRVLGTSSRWEHWVWKFAQKNHFNEISPYVPKKPMQPPLPSMVYEVILGHYIIHDRIRFKHLLEDWDPDLFDINSVIEAIKSKLSAGDITEESIEGDIQGRDWRILQDGLAKLFLASGRQREALRCYIRLQNSEAAMALIRDFHLVEAVRDDIPGFIMMGVSKEQMKSAATKLEELEEASAEAISVLVEEGCRGTIPAADVVDQLQEKGPAFRLFLHFYLRKLWKPEMHERTGKTAKERVAEDRLAADGKLVAEEFADLMVELFAEYDRPLLMEYLRKSQSYDLSKATAECERREYIPELVHILSKTGQTKRALYLIIEKLSDVSFAISFAKEQDDPDLWNDLLEYSMDKPHFIRGLLEEVGTSIDPIKLVRRIPEGLEIEGLRDGIGRMVREYEIQYSISEGVARVLRGEVAAGMDTLRAGQKRGVKFEVSREKKHQHSTKAHVDIEPKGIDPVTAAKATAKADNKTTAVSSTTNAPNLDPAPIEVPPAGDAPPGHCVGCHRPFTLPTAEEEEATIDSSGPLPLSRDTLVGFACGHIFHLRCLLPKTSASASVAAGLQQQLAADAQESGGRWTRSVGAKVAHAHVIKSAVGRGCVVCREKEVVGDE</sequence>
<proteinExistence type="predicted"/>
<evidence type="ECO:0000313" key="8">
    <source>
        <dbReference type="Proteomes" id="UP000265663"/>
    </source>
</evidence>
<dbReference type="Proteomes" id="UP000265663">
    <property type="component" value="Unassembled WGS sequence"/>
</dbReference>
<feature type="compositionally biased region" description="Basic and acidic residues" evidence="5">
    <location>
        <begin position="87"/>
        <end position="106"/>
    </location>
</feature>
<dbReference type="InterPro" id="IPR000547">
    <property type="entry name" value="Clathrin_H-chain/VPS_repeat"/>
</dbReference>
<dbReference type="Pfam" id="PF23556">
    <property type="entry name" value="TPR_Vps41"/>
    <property type="match status" value="2"/>
</dbReference>
<evidence type="ECO:0000256" key="1">
    <source>
        <dbReference type="ARBA" id="ARBA00022448"/>
    </source>
</evidence>
<dbReference type="Gene3D" id="2.130.10.10">
    <property type="entry name" value="YVTN repeat-like/Quinoprotein amine dehydrogenase"/>
    <property type="match status" value="1"/>
</dbReference>
<dbReference type="SMART" id="SM00299">
    <property type="entry name" value="CLH"/>
    <property type="match status" value="1"/>
</dbReference>
<dbReference type="FunFam" id="1.25.40.10:FF:000510">
    <property type="entry name" value="Vacuolar assembly protein, putative"/>
    <property type="match status" value="1"/>
</dbReference>
<feature type="repeat" description="CHCR" evidence="3">
    <location>
        <begin position="1011"/>
        <end position="1168"/>
    </location>
</feature>
<feature type="compositionally biased region" description="Polar residues" evidence="5">
    <location>
        <begin position="224"/>
        <end position="244"/>
    </location>
</feature>
<evidence type="ECO:0000256" key="3">
    <source>
        <dbReference type="PROSITE-ProRule" id="PRU01006"/>
    </source>
</evidence>
<dbReference type="GO" id="GO:0006623">
    <property type="term" value="P:protein targeting to vacuole"/>
    <property type="evidence" value="ECO:0007669"/>
    <property type="project" value="InterPro"/>
</dbReference>
<dbReference type="Gene3D" id="1.25.40.10">
    <property type="entry name" value="Tetratricopeptide repeat domain"/>
    <property type="match status" value="1"/>
</dbReference>
<keyword evidence="4" id="KW-0175">Coiled coil</keyword>
<feature type="compositionally biased region" description="Low complexity" evidence="5">
    <location>
        <begin position="72"/>
        <end position="84"/>
    </location>
</feature>
<dbReference type="InterPro" id="IPR015943">
    <property type="entry name" value="WD40/YVTN_repeat-like_dom_sf"/>
</dbReference>
<dbReference type="InterPro" id="IPR057780">
    <property type="entry name" value="Beta-prop_Vps41"/>
</dbReference>
<accession>A0A3M7M7R7</accession>
<feature type="compositionally biased region" description="Low complexity" evidence="5">
    <location>
        <begin position="1272"/>
        <end position="1282"/>
    </location>
</feature>
<organism evidence="7 8">
    <name type="scientific">Pyrenophora seminiperda CCB06</name>
    <dbReference type="NCBI Taxonomy" id="1302712"/>
    <lineage>
        <taxon>Eukaryota</taxon>
        <taxon>Fungi</taxon>
        <taxon>Dikarya</taxon>
        <taxon>Ascomycota</taxon>
        <taxon>Pezizomycotina</taxon>
        <taxon>Dothideomycetes</taxon>
        <taxon>Pleosporomycetidae</taxon>
        <taxon>Pleosporales</taxon>
        <taxon>Pleosporineae</taxon>
        <taxon>Pleosporaceae</taxon>
        <taxon>Pyrenophora</taxon>
    </lineage>
</organism>
<feature type="domain" description="Vps41 beta-propeller" evidence="6">
    <location>
        <begin position="473"/>
        <end position="604"/>
    </location>
</feature>
<feature type="region of interest" description="Disordered" evidence="5">
    <location>
        <begin position="1272"/>
        <end position="1294"/>
    </location>
</feature>
<dbReference type="PANTHER" id="PTHR12616:SF1">
    <property type="entry name" value="VACUOLAR PROTEIN SORTING-ASSOCIATED PROTEIN 41 HOMOLOG"/>
    <property type="match status" value="1"/>
</dbReference>
<feature type="compositionally biased region" description="Acidic residues" evidence="5">
    <location>
        <begin position="114"/>
        <end position="125"/>
    </location>
</feature>
<dbReference type="GO" id="GO:0016236">
    <property type="term" value="P:macroautophagy"/>
    <property type="evidence" value="ECO:0007669"/>
    <property type="project" value="TreeGrafter"/>
</dbReference>
<feature type="domain" description="Vps41 beta-propeller" evidence="6">
    <location>
        <begin position="261"/>
        <end position="390"/>
    </location>
</feature>
<feature type="region of interest" description="Disordered" evidence="5">
    <location>
        <begin position="72"/>
        <end position="130"/>
    </location>
</feature>
<dbReference type="InterPro" id="IPR045111">
    <property type="entry name" value="Vps41/Vps8"/>
</dbReference>
<feature type="region of interest" description="Disordered" evidence="5">
    <location>
        <begin position="544"/>
        <end position="571"/>
    </location>
</feature>
<evidence type="ECO:0000259" key="6">
    <source>
        <dbReference type="Pfam" id="PF23411"/>
    </source>
</evidence>
<dbReference type="PROSITE" id="PS50236">
    <property type="entry name" value="CHCR"/>
    <property type="match status" value="1"/>
</dbReference>
<dbReference type="GO" id="GO:0034058">
    <property type="term" value="P:endosomal vesicle fusion"/>
    <property type="evidence" value="ECO:0007669"/>
    <property type="project" value="TreeGrafter"/>
</dbReference>
<dbReference type="GO" id="GO:0030897">
    <property type="term" value="C:HOPS complex"/>
    <property type="evidence" value="ECO:0007669"/>
    <property type="project" value="TreeGrafter"/>
</dbReference>
<protein>
    <submittedName>
        <fullName evidence="7">Vacuolar assembly</fullName>
    </submittedName>
</protein>
<evidence type="ECO:0000256" key="4">
    <source>
        <dbReference type="SAM" id="Coils"/>
    </source>
</evidence>
<feature type="region of interest" description="Disordered" evidence="5">
    <location>
        <begin position="650"/>
        <end position="689"/>
    </location>
</feature>
<dbReference type="InterPro" id="IPR011990">
    <property type="entry name" value="TPR-like_helical_dom_sf"/>
</dbReference>
<reference evidence="7 8" key="1">
    <citation type="journal article" date="2014" name="PLoS ONE">
        <title>De novo Genome Assembly of the Fungal Plant Pathogen Pyrenophora semeniperda.</title>
        <authorList>
            <person name="Soliai M.M."/>
            <person name="Meyer S.E."/>
            <person name="Udall J.A."/>
            <person name="Elzinga D.E."/>
            <person name="Hermansen R.A."/>
            <person name="Bodily P.M."/>
            <person name="Hart A.A."/>
            <person name="Coleman C.E."/>
        </authorList>
    </citation>
    <scope>NUCLEOTIDE SEQUENCE [LARGE SCALE GENOMIC DNA]</scope>
    <source>
        <strain evidence="7 8">CCB06</strain>
        <tissue evidence="7">Mycelium</tissue>
    </source>
</reference>
<feature type="coiled-coil region" evidence="4">
    <location>
        <begin position="971"/>
        <end position="998"/>
    </location>
</feature>
<name>A0A3M7M7R7_9PLEO</name>
<evidence type="ECO:0000256" key="2">
    <source>
        <dbReference type="ARBA" id="ARBA00022927"/>
    </source>
</evidence>
<feature type="region of interest" description="Disordered" evidence="5">
    <location>
        <begin position="220"/>
        <end position="254"/>
    </location>
</feature>
<feature type="region of interest" description="Disordered" evidence="5">
    <location>
        <begin position="444"/>
        <end position="472"/>
    </location>
</feature>
<dbReference type="EMBL" id="KE747824">
    <property type="protein sequence ID" value="RMZ70561.1"/>
    <property type="molecule type" value="Genomic_DNA"/>
</dbReference>
<dbReference type="GO" id="GO:0005770">
    <property type="term" value="C:late endosome"/>
    <property type="evidence" value="ECO:0007669"/>
    <property type="project" value="TreeGrafter"/>
</dbReference>
<dbReference type="SUPFAM" id="SSF50978">
    <property type="entry name" value="WD40 repeat-like"/>
    <property type="match status" value="1"/>
</dbReference>
<evidence type="ECO:0000256" key="5">
    <source>
        <dbReference type="SAM" id="MobiDB-lite"/>
    </source>
</evidence>
<feature type="compositionally biased region" description="Polar residues" evidence="5">
    <location>
        <begin position="457"/>
        <end position="468"/>
    </location>
</feature>
<dbReference type="InterPro" id="IPR036322">
    <property type="entry name" value="WD40_repeat_dom_sf"/>
</dbReference>
<dbReference type="PANTHER" id="PTHR12616">
    <property type="entry name" value="VACUOLAR PROTEIN SORTING VPS41"/>
    <property type="match status" value="1"/>
</dbReference>
<keyword evidence="2" id="KW-0653">Protein transport</keyword>
<dbReference type="OrthoDB" id="244107at2759"/>
<keyword evidence="8" id="KW-1185">Reference proteome</keyword>
<evidence type="ECO:0000313" key="7">
    <source>
        <dbReference type="EMBL" id="RMZ70561.1"/>
    </source>
</evidence>
<gene>
    <name evidence="7" type="ORF">GMOD_00000668</name>
</gene>
<dbReference type="Pfam" id="PF23411">
    <property type="entry name" value="Beta-prop_Vps41"/>
    <property type="match status" value="2"/>
</dbReference>
<dbReference type="GO" id="GO:0009267">
    <property type="term" value="P:cellular response to starvation"/>
    <property type="evidence" value="ECO:0007669"/>
    <property type="project" value="TreeGrafter"/>
</dbReference>
<keyword evidence="1" id="KW-0813">Transport</keyword>
<feature type="compositionally biased region" description="Polar residues" evidence="5">
    <location>
        <begin position="668"/>
        <end position="688"/>
    </location>
</feature>